<dbReference type="EMBL" id="JXTB01000011">
    <property type="protein sequence ID" value="PON77972.1"/>
    <property type="molecule type" value="Genomic_DNA"/>
</dbReference>
<sequence length="69" mass="7311">MILLKTTTNLGEPNRQVDMPSTGYQASQVLTLDQSVPMLCLSTGPGEPSLHPASLGHARTAPRARLGRA</sequence>
<evidence type="ECO:0000256" key="1">
    <source>
        <dbReference type="SAM" id="MobiDB-lite"/>
    </source>
</evidence>
<keyword evidence="3" id="KW-1185">Reference proteome</keyword>
<accession>A0A2P5DXF7</accession>
<feature type="compositionally biased region" description="Polar residues" evidence="1">
    <location>
        <begin position="1"/>
        <end position="11"/>
    </location>
</feature>
<dbReference type="AlphaFoldDB" id="A0A2P5DXF7"/>
<protein>
    <submittedName>
        <fullName evidence="2">Uncharacterized protein</fullName>
    </submittedName>
</protein>
<feature type="region of interest" description="Disordered" evidence="1">
    <location>
        <begin position="43"/>
        <end position="69"/>
    </location>
</feature>
<proteinExistence type="predicted"/>
<feature type="region of interest" description="Disordered" evidence="1">
    <location>
        <begin position="1"/>
        <end position="21"/>
    </location>
</feature>
<reference evidence="3" key="1">
    <citation type="submission" date="2016-06" db="EMBL/GenBank/DDBJ databases">
        <title>Parallel loss of symbiosis genes in relatives of nitrogen-fixing non-legume Parasponia.</title>
        <authorList>
            <person name="Van Velzen R."/>
            <person name="Holmer R."/>
            <person name="Bu F."/>
            <person name="Rutten L."/>
            <person name="Van Zeijl A."/>
            <person name="Liu W."/>
            <person name="Santuari L."/>
            <person name="Cao Q."/>
            <person name="Sharma T."/>
            <person name="Shen D."/>
            <person name="Roswanjaya Y."/>
            <person name="Wardhani T."/>
            <person name="Kalhor M.S."/>
            <person name="Jansen J."/>
            <person name="Van den Hoogen J."/>
            <person name="Gungor B."/>
            <person name="Hartog M."/>
            <person name="Hontelez J."/>
            <person name="Verver J."/>
            <person name="Yang W.-C."/>
            <person name="Schijlen E."/>
            <person name="Repin R."/>
            <person name="Schilthuizen M."/>
            <person name="Schranz E."/>
            <person name="Heidstra R."/>
            <person name="Miyata K."/>
            <person name="Fedorova E."/>
            <person name="Kohlen W."/>
            <person name="Bisseling T."/>
            <person name="Smit S."/>
            <person name="Geurts R."/>
        </authorList>
    </citation>
    <scope>NUCLEOTIDE SEQUENCE [LARGE SCALE GENOMIC DNA]</scope>
    <source>
        <strain evidence="3">cv. WU1-14</strain>
    </source>
</reference>
<gene>
    <name evidence="2" type="ORF">PanWU01x14_023260</name>
</gene>
<evidence type="ECO:0000313" key="2">
    <source>
        <dbReference type="EMBL" id="PON77972.1"/>
    </source>
</evidence>
<dbReference type="Proteomes" id="UP000237105">
    <property type="component" value="Unassembled WGS sequence"/>
</dbReference>
<comment type="caution">
    <text evidence="2">The sequence shown here is derived from an EMBL/GenBank/DDBJ whole genome shotgun (WGS) entry which is preliminary data.</text>
</comment>
<name>A0A2P5DXF7_PARAD</name>
<feature type="compositionally biased region" description="Basic residues" evidence="1">
    <location>
        <begin position="60"/>
        <end position="69"/>
    </location>
</feature>
<evidence type="ECO:0000313" key="3">
    <source>
        <dbReference type="Proteomes" id="UP000237105"/>
    </source>
</evidence>
<organism evidence="2 3">
    <name type="scientific">Parasponia andersonii</name>
    <name type="common">Sponia andersonii</name>
    <dbReference type="NCBI Taxonomy" id="3476"/>
    <lineage>
        <taxon>Eukaryota</taxon>
        <taxon>Viridiplantae</taxon>
        <taxon>Streptophyta</taxon>
        <taxon>Embryophyta</taxon>
        <taxon>Tracheophyta</taxon>
        <taxon>Spermatophyta</taxon>
        <taxon>Magnoliopsida</taxon>
        <taxon>eudicotyledons</taxon>
        <taxon>Gunneridae</taxon>
        <taxon>Pentapetalae</taxon>
        <taxon>rosids</taxon>
        <taxon>fabids</taxon>
        <taxon>Rosales</taxon>
        <taxon>Cannabaceae</taxon>
        <taxon>Parasponia</taxon>
    </lineage>
</organism>